<dbReference type="InterPro" id="IPR018873">
    <property type="entry name" value="KilA-N_DNA-bd_domain"/>
</dbReference>
<dbReference type="EMBL" id="CAKJVE010000004">
    <property type="protein sequence ID" value="CAG9705891.1"/>
    <property type="molecule type" value="Genomic_DNA"/>
</dbReference>
<dbReference type="AlphaFoldDB" id="A0AA86MJG7"/>
<dbReference type="Pfam" id="PF10543">
    <property type="entry name" value="ORF6N"/>
    <property type="match status" value="1"/>
</dbReference>
<accession>A0AA86MJG7</accession>
<organism evidence="2 3">
    <name type="scientific">Clostridium neonatale</name>
    <dbReference type="NCBI Taxonomy" id="137838"/>
    <lineage>
        <taxon>Bacteria</taxon>
        <taxon>Bacillati</taxon>
        <taxon>Bacillota</taxon>
        <taxon>Clostridia</taxon>
        <taxon>Eubacteriales</taxon>
        <taxon>Clostridiaceae</taxon>
        <taxon>Clostridium</taxon>
    </lineage>
</organism>
<feature type="domain" description="KilA-N DNA-binding" evidence="1">
    <location>
        <begin position="23"/>
        <end position="108"/>
    </location>
</feature>
<proteinExistence type="predicted"/>
<dbReference type="Proteomes" id="UP000789738">
    <property type="component" value="Unassembled WGS sequence"/>
</dbReference>
<sequence length="133" mass="15856">MDLFIMLIFIRKEVRGMSKLIPLEFNNQRIMTTKTLAEQFGTEETNIKTNFNRNKERFIEGKHYYQLQGEELKGFKKLVTESNDQIISNKTTILTLWTDRGAARHAKILDTDEAWEVYEELEDTYFRIKEKLN</sequence>
<name>A0AA86MJG7_9CLOT</name>
<evidence type="ECO:0000313" key="2">
    <source>
        <dbReference type="EMBL" id="CAG9705891.1"/>
    </source>
</evidence>
<protein>
    <recommendedName>
        <fullName evidence="1">KilA-N DNA-binding domain-containing protein</fullName>
    </recommendedName>
</protein>
<evidence type="ECO:0000313" key="3">
    <source>
        <dbReference type="Proteomes" id="UP000789738"/>
    </source>
</evidence>
<reference evidence="2" key="1">
    <citation type="submission" date="2021-10" db="EMBL/GenBank/DDBJ databases">
        <authorList>
            <person name="Mesa V."/>
        </authorList>
    </citation>
    <scope>NUCLEOTIDE SEQUENCE</scope>
    <source>
        <strain evidence="2">CC3_PB</strain>
    </source>
</reference>
<comment type="caution">
    <text evidence="2">The sequence shown here is derived from an EMBL/GenBank/DDBJ whole genome shotgun (WGS) entry which is preliminary data.</text>
</comment>
<gene>
    <name evidence="2" type="ORF">CNEO_42146</name>
</gene>
<evidence type="ECO:0000259" key="1">
    <source>
        <dbReference type="Pfam" id="PF10543"/>
    </source>
</evidence>